<dbReference type="Gene3D" id="3.30.559.30">
    <property type="entry name" value="Nonribosomal peptide synthetase, condensation domain"/>
    <property type="match status" value="3"/>
</dbReference>
<dbReference type="InterPro" id="IPR001242">
    <property type="entry name" value="Condensation_dom"/>
</dbReference>
<evidence type="ECO:0000313" key="5">
    <source>
        <dbReference type="EMBL" id="ETV91420.1"/>
    </source>
</evidence>
<dbReference type="InterPro" id="IPR045851">
    <property type="entry name" value="AMP-bd_C_sf"/>
</dbReference>
<dbReference type="NCBIfam" id="TIGR01733">
    <property type="entry name" value="AA-adenyl-dom"/>
    <property type="match status" value="2"/>
</dbReference>
<dbReference type="InterPro" id="IPR036736">
    <property type="entry name" value="ACP-like_sf"/>
</dbReference>
<dbReference type="GeneID" id="20091019"/>
<dbReference type="InterPro" id="IPR042099">
    <property type="entry name" value="ANL_N_sf"/>
</dbReference>
<name>A0A024TBB9_9STRA</name>
<dbReference type="GO" id="GO:0043041">
    <property type="term" value="P:amino acid activation for nonribosomal peptide biosynthetic process"/>
    <property type="evidence" value="ECO:0007669"/>
    <property type="project" value="TreeGrafter"/>
</dbReference>
<dbReference type="InterPro" id="IPR009081">
    <property type="entry name" value="PP-bd_ACP"/>
</dbReference>
<dbReference type="InterPro" id="IPR010071">
    <property type="entry name" value="AA_adenyl_dom"/>
</dbReference>
<dbReference type="InterPro" id="IPR020845">
    <property type="entry name" value="AMP-binding_CS"/>
</dbReference>
<dbReference type="Pfam" id="PF00550">
    <property type="entry name" value="PP-binding"/>
    <property type="match status" value="2"/>
</dbReference>
<dbReference type="PANTHER" id="PTHR45527:SF1">
    <property type="entry name" value="FATTY ACID SYNTHASE"/>
    <property type="match status" value="1"/>
</dbReference>
<keyword evidence="1" id="KW-0596">Phosphopantetheine</keyword>
<dbReference type="FunFam" id="3.40.50.980:FF:000001">
    <property type="entry name" value="Non-ribosomal peptide synthetase"/>
    <property type="match status" value="2"/>
</dbReference>
<dbReference type="InterPro" id="IPR000873">
    <property type="entry name" value="AMP-dep_synth/lig_dom"/>
</dbReference>
<dbReference type="InterPro" id="IPR020806">
    <property type="entry name" value="PKS_PP-bd"/>
</dbReference>
<dbReference type="OrthoDB" id="189763at2759"/>
<feature type="domain" description="Carrier" evidence="4">
    <location>
        <begin position="1986"/>
        <end position="2062"/>
    </location>
</feature>
<dbReference type="Pfam" id="PF00501">
    <property type="entry name" value="AMP-binding"/>
    <property type="match status" value="2"/>
</dbReference>
<gene>
    <name evidence="5" type="ORF">H310_13969</name>
</gene>
<evidence type="ECO:0000256" key="1">
    <source>
        <dbReference type="ARBA" id="ARBA00022450"/>
    </source>
</evidence>
<accession>A0A024TBB9</accession>
<dbReference type="PANTHER" id="PTHR45527">
    <property type="entry name" value="NONRIBOSOMAL PEPTIDE SYNTHETASE"/>
    <property type="match status" value="1"/>
</dbReference>
<dbReference type="Gene3D" id="3.30.559.10">
    <property type="entry name" value="Chloramphenicol acetyltransferase-like domain"/>
    <property type="match status" value="3"/>
</dbReference>
<dbReference type="Gene3D" id="3.30.300.30">
    <property type="match status" value="2"/>
</dbReference>
<dbReference type="InterPro" id="IPR025110">
    <property type="entry name" value="AMP-bd_C"/>
</dbReference>
<feature type="domain" description="Carrier" evidence="4">
    <location>
        <begin position="508"/>
        <end position="584"/>
    </location>
</feature>
<dbReference type="Gene3D" id="3.40.50.12780">
    <property type="entry name" value="N-terminal domain of ligase-like"/>
    <property type="match status" value="1"/>
</dbReference>
<dbReference type="STRING" id="157072.A0A024TBB9"/>
<evidence type="ECO:0000256" key="2">
    <source>
        <dbReference type="ARBA" id="ARBA00022553"/>
    </source>
</evidence>
<dbReference type="SUPFAM" id="SSF56801">
    <property type="entry name" value="Acetyl-CoA synthetase-like"/>
    <property type="match status" value="2"/>
</dbReference>
<protein>
    <recommendedName>
        <fullName evidence="4">Carrier domain-containing protein</fullName>
    </recommendedName>
</protein>
<dbReference type="Gene3D" id="3.40.50.980">
    <property type="match status" value="2"/>
</dbReference>
<dbReference type="SUPFAM" id="SSF52777">
    <property type="entry name" value="CoA-dependent acyltransferases"/>
    <property type="match status" value="6"/>
</dbReference>
<dbReference type="Pfam" id="PF00668">
    <property type="entry name" value="Condensation"/>
    <property type="match status" value="3"/>
</dbReference>
<dbReference type="EMBL" id="KI914010">
    <property type="protein sequence ID" value="ETV91420.1"/>
    <property type="molecule type" value="Genomic_DNA"/>
</dbReference>
<dbReference type="eggNOG" id="KOG1178">
    <property type="taxonomic scope" value="Eukaryota"/>
</dbReference>
<dbReference type="SMART" id="SM00823">
    <property type="entry name" value="PKS_PP"/>
    <property type="match status" value="2"/>
</dbReference>
<dbReference type="GO" id="GO:0016874">
    <property type="term" value="F:ligase activity"/>
    <property type="evidence" value="ECO:0007669"/>
    <property type="project" value="UniProtKB-KW"/>
</dbReference>
<keyword evidence="2" id="KW-0597">Phosphoprotein</keyword>
<dbReference type="RefSeq" id="XP_008879872.1">
    <property type="nucleotide sequence ID" value="XM_008881650.1"/>
</dbReference>
<keyword evidence="3" id="KW-0436">Ligase</keyword>
<sequence>MPRTNLEVLGPSVSYGARAPLPFDLLHQAFEARASSHPHLKAIEHDNAWLSYGDLNSQSDTLACHLTTLGIGRGSRVAVILDRCLEFPIALLASLKAGAAFMPVDATFPIGRVAFMLSDSKACAIITTEKFRGQIQALDLASIPVVYIKSDDLAASPAVPIAKAKASRNDEAYVVYTSGSTGKPKGVPILHVGAVNVTSFHAPHVGIVQGTRVMQFMAIGFDVCQWEIWTTLSVGATLVFRTDDMLKVMPTVDIVMCTATALSLMGEPSKFPNLKSVLVGGEALHAALRDLWSPAVRLFNCYGPTECAITTHFGELTLGVPITIGKPLQNVSAYVLDEQQRPVPIGHVGELYLGGHGVSPGYINLPDQTSQRFLPDPFVQSSSCRTMFRTGDFCRQLVDGSFEILGREDSQVKVKGYRIELDEVAQAMIEHPKVVAAAAIVKDKTHLVGFFTPSDVNPETLHEVVAAQLPMYMVPAIWVGLDMMPQNANGKTDKKALESMEVVAAVDPLETENERRLASLWAQVLGVKLHDIGRNTSFFSLGGDSVSAIRLVSKGKEVGLVLSTSAVLKNPRLSKMAASVQVQVSHTLTKSESETVFGNVLLTPVQHLNFNHVWKNVHFWNQSTVLRPSRTLHPSELVPAVARLVEHHDMLRARFAVDSNKTWSQHISDPSQNVNVEFVPVDSMACLNDAISAKERSLHLIQGPVYAVTVFVLPNQNQYVHFAIHHTVVDLVSYRIILDDLEMLLAKQSLGRKTMSFQEWSRRMTAQAPLWDPSVWAAYMADDISPPATLGTKIQAQGVLSDEVTSKLDAANAIYGTNIQELALAALTTAYAELLHTGEGYKLLLMMEGHGREPWDPEIDVSSTVGWFTSLYPVVFSATKDLGHLIRQVKNKLRGVPHGGLSYGAIKYLAPTSASTESIKSHKNHNLAFNYAGRFQELNASSGLFECIQSVSDVVGDDEMDYIPGNIYLHHERSQLVLDVSVQEWQLSHDQTIEWVVLWCKWMNVIVSHCLDPQTFGGHTLSDVPLLGTTDVVEAVETELYATLGLRPTDVEDMYPVTPLQSGMLFATLQDPSEYVLQSTFDVRGDLDIATLESCWHQLADHEALLRTVFASTPCGLFQAVTKIDYSAWTLLDDVWALDELDALTHAFWLADRARGFSLASKSFHRFTVVQVSDSRYRVMWTTHHSVMDGWSGTLLVDSLRRICAGQTLKHPTTSFKDYLNWLAMQDEHPAETFWRTKLKHLDSTTRLSLPKPLHTRLVGEPYSMANYSLLLPHIHRVCSKLQVTPSSVFQAAWAIAIQQFTRHDYVVFGNVVSGRDIDMPGIETLVGVTINTIPVLVHAAPTMTTDDLVRSVHLSALESAQFSHSSLTEIKRWTAHEGKFFDTLFMFGNYAAASTHDTGIDGNATFTLDFREGREFSDSSIAMAVYNDSGDQYRIEVTHQTSQVDTACIDFLSHRFLDIMTRLQSQEEYSMVISVLDRPSSREATLIQNSSFGPVVPLPYELLHHGFEARAKEHPDVRAIEFDDQWLSYGELNAQANALAVDLASLGVGVGSRVAVIMERCLEFPIGLLAVLKVGAAMLPFDAAFPIERLSYMIRDASASVAISTTNLTTQLEKLKAVTKMVFVSSDQLGAKAADFVPSAQHQATRWDEAYVVYTSGSTGKPKGVPTLHAGAVNLVCFPFCEPAYCVGMRVMEVLSIGFDWCLEEIWKTLCNGATLVLRSDDLERALRTVDVLAITSTGLSLLGDPQQFPNLQYVHVGGEAVPASLKDLWCSAVTLLNTYGPSECSSTTHSVQLTTSSQISIGKPTKNINSYILDSAKRMVPVGVVGEVYLGGIGVSPGYINLPEQTADHFFTDPFSTTGGSLMFRTGDLGRLLPSGEFEILGRLDSQVKLKGYRVELDEVAEAMMQHPRVVSAAALVKDKTHLVGYYAPADVDAEALQRLVADLLPVYMVPAAWVALEALPTNANGKIDKTALACLDVKEDVRALTSEAEVKMAGVWASVLDVDVGVIGKNTSFFALGGDSISVIRVVAACKQVGLSITAAAFMKGLVLSRVASAAVSGLSADVSYPRVSLPDEVTAMVAGEWAASLALTKYVVYPVTPLQGGMIYATVNARGAYVAQMPMRLRTGGVGAKLSSAFRSVVQQNDVLRSTFVTTARGIFQVIREDAADVEVAEVRVSSLDAFLAQDYARGFAVGDKFFVRLALVEAEDGSFAVLTIHHALYDGWSLSMLMGDLMDAYSGVAVPSRPSFCNVVDYIEAQDAGATEAYWRSYLDGAVPSPIGSLVDLSPEAGEARPLSTVCKVSMADLTKAAQRCGVTVADLTKLAWAATLRKYTRQDDVVFGEVLANRDIAVKDADRIMGPLISTVPCRVRFDDASTLSSQLKS</sequence>
<reference evidence="5" key="1">
    <citation type="submission" date="2013-12" db="EMBL/GenBank/DDBJ databases">
        <title>The Genome Sequence of Aphanomyces invadans NJM9701.</title>
        <authorList>
            <consortium name="The Broad Institute Genomics Platform"/>
            <person name="Russ C."/>
            <person name="Tyler B."/>
            <person name="van West P."/>
            <person name="Dieguez-Uribeondo J."/>
            <person name="Young S.K."/>
            <person name="Zeng Q."/>
            <person name="Gargeya S."/>
            <person name="Fitzgerald M."/>
            <person name="Abouelleil A."/>
            <person name="Alvarado L."/>
            <person name="Chapman S.B."/>
            <person name="Gainer-Dewar J."/>
            <person name="Goldberg J."/>
            <person name="Griggs A."/>
            <person name="Gujja S."/>
            <person name="Hansen M."/>
            <person name="Howarth C."/>
            <person name="Imamovic A."/>
            <person name="Ireland A."/>
            <person name="Larimer J."/>
            <person name="McCowan C."/>
            <person name="Murphy C."/>
            <person name="Pearson M."/>
            <person name="Poon T.W."/>
            <person name="Priest M."/>
            <person name="Roberts A."/>
            <person name="Saif S."/>
            <person name="Shea T."/>
            <person name="Sykes S."/>
            <person name="Wortman J."/>
            <person name="Nusbaum C."/>
            <person name="Birren B."/>
        </authorList>
    </citation>
    <scope>NUCLEOTIDE SEQUENCE [LARGE SCALE GENOMIC DNA]</scope>
    <source>
        <strain evidence="5">NJM9701</strain>
    </source>
</reference>
<dbReference type="Pfam" id="PF13193">
    <property type="entry name" value="AMP-binding_C"/>
    <property type="match status" value="1"/>
</dbReference>
<dbReference type="GO" id="GO:0044550">
    <property type="term" value="P:secondary metabolite biosynthetic process"/>
    <property type="evidence" value="ECO:0007669"/>
    <property type="project" value="TreeGrafter"/>
</dbReference>
<dbReference type="VEuPathDB" id="FungiDB:H310_13969"/>
<evidence type="ECO:0000259" key="4">
    <source>
        <dbReference type="PROSITE" id="PS50075"/>
    </source>
</evidence>
<organism evidence="5">
    <name type="scientific">Aphanomyces invadans</name>
    <dbReference type="NCBI Taxonomy" id="157072"/>
    <lineage>
        <taxon>Eukaryota</taxon>
        <taxon>Sar</taxon>
        <taxon>Stramenopiles</taxon>
        <taxon>Oomycota</taxon>
        <taxon>Saprolegniomycetes</taxon>
        <taxon>Saprolegniales</taxon>
        <taxon>Verrucalvaceae</taxon>
        <taxon>Aphanomyces</taxon>
    </lineage>
</organism>
<dbReference type="CDD" id="cd05930">
    <property type="entry name" value="A_NRPS"/>
    <property type="match status" value="1"/>
</dbReference>
<dbReference type="Gene3D" id="1.10.1200.10">
    <property type="entry name" value="ACP-like"/>
    <property type="match status" value="2"/>
</dbReference>
<dbReference type="PROSITE" id="PS00455">
    <property type="entry name" value="AMP_BINDING"/>
    <property type="match status" value="2"/>
</dbReference>
<evidence type="ECO:0000256" key="3">
    <source>
        <dbReference type="ARBA" id="ARBA00022598"/>
    </source>
</evidence>
<dbReference type="GO" id="GO:0031177">
    <property type="term" value="F:phosphopantetheine binding"/>
    <property type="evidence" value="ECO:0007669"/>
    <property type="project" value="InterPro"/>
</dbReference>
<dbReference type="PROSITE" id="PS50075">
    <property type="entry name" value="CARRIER"/>
    <property type="match status" value="2"/>
</dbReference>
<dbReference type="InterPro" id="IPR023213">
    <property type="entry name" value="CAT-like_dom_sf"/>
</dbReference>
<dbReference type="SUPFAM" id="SSF47336">
    <property type="entry name" value="ACP-like"/>
    <property type="match status" value="2"/>
</dbReference>
<dbReference type="Gene3D" id="2.30.38.10">
    <property type="entry name" value="Luciferase, Domain 3"/>
    <property type="match status" value="1"/>
</dbReference>
<proteinExistence type="predicted"/>
<dbReference type="GO" id="GO:0005737">
    <property type="term" value="C:cytoplasm"/>
    <property type="evidence" value="ECO:0007669"/>
    <property type="project" value="TreeGrafter"/>
</dbReference>